<dbReference type="Proteomes" id="UP000649617">
    <property type="component" value="Unassembled WGS sequence"/>
</dbReference>
<feature type="compositionally biased region" description="Polar residues" evidence="1">
    <location>
        <begin position="269"/>
        <end position="282"/>
    </location>
</feature>
<organism evidence="2 3">
    <name type="scientific">Symbiodinium pilosum</name>
    <name type="common">Dinoflagellate</name>
    <dbReference type="NCBI Taxonomy" id="2952"/>
    <lineage>
        <taxon>Eukaryota</taxon>
        <taxon>Sar</taxon>
        <taxon>Alveolata</taxon>
        <taxon>Dinophyceae</taxon>
        <taxon>Suessiales</taxon>
        <taxon>Symbiodiniaceae</taxon>
        <taxon>Symbiodinium</taxon>
    </lineage>
</organism>
<feature type="region of interest" description="Disordered" evidence="1">
    <location>
        <begin position="258"/>
        <end position="282"/>
    </location>
</feature>
<feature type="region of interest" description="Disordered" evidence="1">
    <location>
        <begin position="1"/>
        <end position="31"/>
    </location>
</feature>
<dbReference type="EMBL" id="CAJNIZ010009031">
    <property type="protein sequence ID" value="CAE7275143.1"/>
    <property type="molecule type" value="Genomic_DNA"/>
</dbReference>
<proteinExistence type="predicted"/>
<feature type="non-terminal residue" evidence="2">
    <location>
        <position position="1"/>
    </location>
</feature>
<keyword evidence="3" id="KW-1185">Reference proteome</keyword>
<feature type="compositionally biased region" description="Basic and acidic residues" evidence="1">
    <location>
        <begin position="345"/>
        <end position="361"/>
    </location>
</feature>
<protein>
    <submittedName>
        <fullName evidence="2">True protein</fullName>
    </submittedName>
</protein>
<accession>A0A812N1J7</accession>
<sequence length="799" mass="86833">VEHNLSSSRERVADAPPVPSEPDESTKAKHKLTHEPYAPWCPVCVVHRARQDAHAAQAHTSSPANIVSWVFGFLSRKDDDAAKLTVLFGIDRGTHAVCATPTSRKGGPATSYMVSEAARFVCWLGYPTVKLRSDCEPAIMAVIHHLQKALRGAAEQALQQIRQLACVYIAQMEINSGVAEIFLANHPIFGFAVAHAAWVMNRFRVSQNATPFEQVTSSAYFGKVAMFAEQVVGYLQTEAKGSARWIKAVWLGQAAGEGVGTPDEATTDPPGSSANASRRNSDVSMGSFVSAQDIAGASSSNMNVQVGHEDESPEICISEDVLDELEEEELLDSGHDYEPEGLSEMEEKLKLPRDSEDPPHLKPADLSSLDALAEVVEIERLKKLGVLLDSVMQLHVDDILGSATRKYTHEALKPTLESRYKIKFEVLSEPGDVIWFLKRKLRLISADQLRVTPHPKYVERLVDLLKVNGPGRKKTPLLAELEKVSADSSQSLGEPQAKIFRQCVGILLYVASHYVDCQYTIGLLASKMSSPNQTAMKVLRHLVSHMQGRVSEGILISNRGRRAGLLGNSTDPEAWIESFSDSNWAADQVTRKSASAGCICVLCNVLHTSSRSQREIVLSSGDAELLASAGVLCDCMLVRTCVCFAFYLDAPPPITHHVDSAAALGALRRQGVGKIRRLSTRILWQQSAVKSGIVIPEKIGTDWNVADLGAKGLSRARTLFLKCLLHVYDSEEGAYVGEDEYASQLQCALLKSAVRQLRQVGAAASKQMIRQVVVAALLSTPVLGAGSVTDALSFSPGMV</sequence>
<dbReference type="PANTHER" id="PTHR11439">
    <property type="entry name" value="GAG-POL-RELATED RETROTRANSPOSON"/>
    <property type="match status" value="1"/>
</dbReference>
<evidence type="ECO:0000313" key="2">
    <source>
        <dbReference type="EMBL" id="CAE7275143.1"/>
    </source>
</evidence>
<dbReference type="PANTHER" id="PTHR11439:SF483">
    <property type="entry name" value="PEPTIDE SYNTHASE GLIP-LIKE, PUTATIVE (AFU_ORTHOLOGUE AFUA_3G12920)-RELATED"/>
    <property type="match status" value="1"/>
</dbReference>
<gene>
    <name evidence="2" type="primary">true</name>
    <name evidence="2" type="ORF">SPIL2461_LOCUS6118</name>
</gene>
<feature type="compositionally biased region" description="Basic and acidic residues" evidence="1">
    <location>
        <begin position="1"/>
        <end position="13"/>
    </location>
</feature>
<dbReference type="OrthoDB" id="419756at2759"/>
<reference evidence="2" key="1">
    <citation type="submission" date="2021-02" db="EMBL/GenBank/DDBJ databases">
        <authorList>
            <person name="Dougan E. K."/>
            <person name="Rhodes N."/>
            <person name="Thang M."/>
            <person name="Chan C."/>
        </authorList>
    </citation>
    <scope>NUCLEOTIDE SEQUENCE</scope>
</reference>
<evidence type="ECO:0000256" key="1">
    <source>
        <dbReference type="SAM" id="MobiDB-lite"/>
    </source>
</evidence>
<evidence type="ECO:0000313" key="3">
    <source>
        <dbReference type="Proteomes" id="UP000649617"/>
    </source>
</evidence>
<feature type="region of interest" description="Disordered" evidence="1">
    <location>
        <begin position="332"/>
        <end position="361"/>
    </location>
</feature>
<comment type="caution">
    <text evidence="2">The sequence shown here is derived from an EMBL/GenBank/DDBJ whole genome shotgun (WGS) entry which is preliminary data.</text>
</comment>
<name>A0A812N1J7_SYMPI</name>
<dbReference type="AlphaFoldDB" id="A0A812N1J7"/>